<reference evidence="1" key="1">
    <citation type="journal article" date="2020" name="Nature">
        <title>Giant virus diversity and host interactions through global metagenomics.</title>
        <authorList>
            <person name="Schulz F."/>
            <person name="Roux S."/>
            <person name="Paez-Espino D."/>
            <person name="Jungbluth S."/>
            <person name="Walsh D.A."/>
            <person name="Denef V.J."/>
            <person name="McMahon K.D."/>
            <person name="Konstantinidis K.T."/>
            <person name="Eloe-Fadrosh E.A."/>
            <person name="Kyrpides N.C."/>
            <person name="Woyke T."/>
        </authorList>
    </citation>
    <scope>NUCLEOTIDE SEQUENCE</scope>
    <source>
        <strain evidence="1">GVMAG-M-3300021425-14</strain>
    </source>
</reference>
<sequence>MTSMVDKHYTYDFFEKFNNINNENYISEEVIKKINELSNKVGAPNYNRTPNFQKNYKKKKTLSKEDWEAIRNYVPTVLEKNVEGIDADIDKIRSYLNKMTDDNYEELYEQIKQVINIYIDDKDALNKIGNTIFEMSSINSFWSKLYANLYKCLINDYKVMDEICNENFHNFMELFEKIEYVSPEENYDKFCQINKVNEKRKALSKFFVHLMNNNVIDKEEVVNIIMLLIEVTDQNLENSDSRYIIEEISENLFILIVDGKDCIESHNEWHNIVDKIEYFSLLNLKQYNGMSSKSLFKYMDIFEEIE</sequence>
<accession>A0A6C0CRE7</accession>
<dbReference type="SUPFAM" id="SSF48371">
    <property type="entry name" value="ARM repeat"/>
    <property type="match status" value="1"/>
</dbReference>
<dbReference type="Gene3D" id="1.25.40.180">
    <property type="match status" value="1"/>
</dbReference>
<organism evidence="1">
    <name type="scientific">viral metagenome</name>
    <dbReference type="NCBI Taxonomy" id="1070528"/>
    <lineage>
        <taxon>unclassified sequences</taxon>
        <taxon>metagenomes</taxon>
        <taxon>organismal metagenomes</taxon>
    </lineage>
</organism>
<protein>
    <recommendedName>
        <fullName evidence="2">MIF4G domain-containing protein</fullName>
    </recommendedName>
</protein>
<evidence type="ECO:0008006" key="2">
    <source>
        <dbReference type="Google" id="ProtNLM"/>
    </source>
</evidence>
<dbReference type="EMBL" id="MN739463">
    <property type="protein sequence ID" value="QHT06045.1"/>
    <property type="molecule type" value="Genomic_DNA"/>
</dbReference>
<proteinExistence type="predicted"/>
<name>A0A6C0CRE7_9ZZZZ</name>
<dbReference type="AlphaFoldDB" id="A0A6C0CRE7"/>
<evidence type="ECO:0000313" key="1">
    <source>
        <dbReference type="EMBL" id="QHT06045.1"/>
    </source>
</evidence>
<dbReference type="InterPro" id="IPR016024">
    <property type="entry name" value="ARM-type_fold"/>
</dbReference>